<proteinExistence type="predicted"/>
<dbReference type="PROSITE" id="PS00211">
    <property type="entry name" value="ABC_TRANSPORTER_1"/>
    <property type="match status" value="1"/>
</dbReference>
<evidence type="ECO:0000313" key="5">
    <source>
        <dbReference type="Proteomes" id="UP000244338"/>
    </source>
</evidence>
<name>A0A2R6Y406_9BACL</name>
<dbReference type="GO" id="GO:0016887">
    <property type="term" value="F:ATP hydrolysis activity"/>
    <property type="evidence" value="ECO:0007669"/>
    <property type="project" value="InterPro"/>
</dbReference>
<dbReference type="Proteomes" id="UP000244338">
    <property type="component" value="Unassembled WGS sequence"/>
</dbReference>
<dbReference type="Gene3D" id="3.40.50.300">
    <property type="entry name" value="P-loop containing nucleotide triphosphate hydrolases"/>
    <property type="match status" value="1"/>
</dbReference>
<evidence type="ECO:0000259" key="3">
    <source>
        <dbReference type="PROSITE" id="PS50893"/>
    </source>
</evidence>
<organism evidence="4 5">
    <name type="scientific">Candidatus Carbonibacillus altaicus</name>
    <dbReference type="NCBI Taxonomy" id="2163959"/>
    <lineage>
        <taxon>Bacteria</taxon>
        <taxon>Bacillati</taxon>
        <taxon>Bacillota</taxon>
        <taxon>Bacilli</taxon>
        <taxon>Bacillales</taxon>
        <taxon>Candidatus Carbonibacillus</taxon>
    </lineage>
</organism>
<dbReference type="PROSITE" id="PS50893">
    <property type="entry name" value="ABC_TRANSPORTER_2"/>
    <property type="match status" value="1"/>
</dbReference>
<dbReference type="GO" id="GO:0005524">
    <property type="term" value="F:ATP binding"/>
    <property type="evidence" value="ECO:0007669"/>
    <property type="project" value="UniProtKB-KW"/>
</dbReference>
<dbReference type="PANTHER" id="PTHR43158:SF2">
    <property type="entry name" value="SKFA PEPTIDE EXPORT ATP-BINDING PROTEIN SKFE"/>
    <property type="match status" value="1"/>
</dbReference>
<keyword evidence="2 4" id="KW-0067">ATP-binding</keyword>
<dbReference type="Pfam" id="PF00005">
    <property type="entry name" value="ABC_tran"/>
    <property type="match status" value="1"/>
</dbReference>
<dbReference type="SMART" id="SM00382">
    <property type="entry name" value="AAA"/>
    <property type="match status" value="1"/>
</dbReference>
<keyword evidence="1" id="KW-0547">Nucleotide-binding</keyword>
<dbReference type="InterPro" id="IPR027417">
    <property type="entry name" value="P-loop_NTPase"/>
</dbReference>
<dbReference type="EMBL" id="PEBX01000007">
    <property type="protein sequence ID" value="PTQ57411.1"/>
    <property type="molecule type" value="Genomic_DNA"/>
</dbReference>
<dbReference type="InterPro" id="IPR003593">
    <property type="entry name" value="AAA+_ATPase"/>
</dbReference>
<comment type="caution">
    <text evidence="4">The sequence shown here is derived from an EMBL/GenBank/DDBJ whole genome shotgun (WGS) entry which is preliminary data.</text>
</comment>
<dbReference type="PANTHER" id="PTHR43158">
    <property type="entry name" value="SKFA PEPTIDE EXPORT ATP-BINDING PROTEIN SKFE"/>
    <property type="match status" value="1"/>
</dbReference>
<protein>
    <submittedName>
        <fullName evidence="4">ABC transporter ATP-binding protein</fullName>
    </submittedName>
</protein>
<dbReference type="SUPFAM" id="SSF52540">
    <property type="entry name" value="P-loop containing nucleoside triphosphate hydrolases"/>
    <property type="match status" value="1"/>
</dbReference>
<accession>A0A2R6Y406</accession>
<sequence>MPVFNKDIIHLHEVSVRREGKTLLKRLNWAVKHGERWAVLGTNGAGKSTLLNLLAARLYPSEGTVRLFGQRLGHVDVSHIFPKIGWISPTLEHFFTDTDTPRMIIQSGIKGHIRLPQHLQGTLLLDVDKRALVSGEEERLRLPFFETIVTLTRLDELIERSWGTLSSGEKKRVLLARALLGSPQLFIFDEASSGLDLFAREDWLKLLGTLFQTDDHRTIVYVTHHSEEMTDLFTHVLLIRRGEVFFAGRREEALQETILRAFYERPVRITWQDGRPFIQPVA</sequence>
<gene>
    <name evidence="4" type="ORF">BSOLF_1566</name>
</gene>
<dbReference type="InterPro" id="IPR003439">
    <property type="entry name" value="ABC_transporter-like_ATP-bd"/>
</dbReference>
<evidence type="ECO:0000256" key="2">
    <source>
        <dbReference type="ARBA" id="ARBA00022840"/>
    </source>
</evidence>
<feature type="domain" description="ABC transporter" evidence="3">
    <location>
        <begin position="9"/>
        <end position="266"/>
    </location>
</feature>
<dbReference type="AlphaFoldDB" id="A0A2R6Y406"/>
<evidence type="ECO:0000313" key="4">
    <source>
        <dbReference type="EMBL" id="PTQ57411.1"/>
    </source>
</evidence>
<reference evidence="5" key="1">
    <citation type="journal article" date="2018" name="Sci. Rep.">
        <title>Lignite coal burning seam in the remote Altai Mountains harbors a hydrogen-driven thermophilic microbial community.</title>
        <authorList>
            <person name="Kadnikov V.V."/>
            <person name="Mardanov A.V."/>
            <person name="Ivasenko D.A."/>
            <person name="Antsiferov D.V."/>
            <person name="Beletsky A.V."/>
            <person name="Karnachuk O.V."/>
            <person name="Ravin N.V."/>
        </authorList>
    </citation>
    <scope>NUCLEOTIDE SEQUENCE [LARGE SCALE GENOMIC DNA]</scope>
</reference>
<evidence type="ECO:0000256" key="1">
    <source>
        <dbReference type="ARBA" id="ARBA00022741"/>
    </source>
</evidence>
<dbReference type="InterPro" id="IPR017871">
    <property type="entry name" value="ABC_transporter-like_CS"/>
</dbReference>